<dbReference type="PROSITE" id="PS00622">
    <property type="entry name" value="HTH_LUXR_1"/>
    <property type="match status" value="1"/>
</dbReference>
<dbReference type="PRINTS" id="PR00038">
    <property type="entry name" value="HTHLUXR"/>
</dbReference>
<dbReference type="CDD" id="cd06170">
    <property type="entry name" value="LuxR_C_like"/>
    <property type="match status" value="1"/>
</dbReference>
<evidence type="ECO:0000313" key="4">
    <source>
        <dbReference type="EMBL" id="GHA77757.1"/>
    </source>
</evidence>
<dbReference type="EMBL" id="BMVN01000128">
    <property type="protein sequence ID" value="GHA77757.1"/>
    <property type="molecule type" value="Genomic_DNA"/>
</dbReference>
<dbReference type="InterPro" id="IPR027417">
    <property type="entry name" value="P-loop_NTPase"/>
</dbReference>
<evidence type="ECO:0000256" key="2">
    <source>
        <dbReference type="ARBA" id="ARBA00022840"/>
    </source>
</evidence>
<dbReference type="InterPro" id="IPR041664">
    <property type="entry name" value="AAA_16"/>
</dbReference>
<feature type="domain" description="HTH luxR-type" evidence="3">
    <location>
        <begin position="860"/>
        <end position="923"/>
    </location>
</feature>
<comment type="caution">
    <text evidence="4">The sequence shown here is derived from an EMBL/GenBank/DDBJ whole genome shotgun (WGS) entry which is preliminary data.</text>
</comment>
<keyword evidence="2" id="KW-0067">ATP-binding</keyword>
<dbReference type="InterPro" id="IPR000792">
    <property type="entry name" value="Tscrpt_reg_LuxR_C"/>
</dbReference>
<keyword evidence="5" id="KW-1185">Reference proteome</keyword>
<reference evidence="5" key="1">
    <citation type="journal article" date="2019" name="Int. J. Syst. Evol. Microbiol.">
        <title>The Global Catalogue of Microorganisms (GCM) 10K type strain sequencing project: providing services to taxonomists for standard genome sequencing and annotation.</title>
        <authorList>
            <consortium name="The Broad Institute Genomics Platform"/>
            <consortium name="The Broad Institute Genome Sequencing Center for Infectious Disease"/>
            <person name="Wu L."/>
            <person name="Ma J."/>
        </authorList>
    </citation>
    <scope>NUCLEOTIDE SEQUENCE [LARGE SCALE GENOMIC DNA]</scope>
    <source>
        <strain evidence="5">JCM 4733</strain>
    </source>
</reference>
<dbReference type="InterPro" id="IPR036388">
    <property type="entry name" value="WH-like_DNA-bd_sf"/>
</dbReference>
<evidence type="ECO:0000259" key="3">
    <source>
        <dbReference type="PROSITE" id="PS50043"/>
    </source>
</evidence>
<dbReference type="Proteomes" id="UP000653644">
    <property type="component" value="Unassembled WGS sequence"/>
</dbReference>
<gene>
    <name evidence="4" type="ORF">GCM10010345_94130</name>
</gene>
<dbReference type="SUPFAM" id="SSF52540">
    <property type="entry name" value="P-loop containing nucleoside triphosphate hydrolases"/>
    <property type="match status" value="1"/>
</dbReference>
<name>A0ABQ3DHE8_9ACTN</name>
<accession>A0ABQ3DHE8</accession>
<dbReference type="Pfam" id="PF13191">
    <property type="entry name" value="AAA_16"/>
    <property type="match status" value="1"/>
</dbReference>
<dbReference type="SMART" id="SM00421">
    <property type="entry name" value="HTH_LUXR"/>
    <property type="match status" value="1"/>
</dbReference>
<dbReference type="SUPFAM" id="SSF46894">
    <property type="entry name" value="C-terminal effector domain of the bipartite response regulators"/>
    <property type="match status" value="1"/>
</dbReference>
<dbReference type="Gene3D" id="1.10.10.10">
    <property type="entry name" value="Winged helix-like DNA-binding domain superfamily/Winged helix DNA-binding domain"/>
    <property type="match status" value="1"/>
</dbReference>
<dbReference type="Pfam" id="PF00196">
    <property type="entry name" value="GerE"/>
    <property type="match status" value="1"/>
</dbReference>
<dbReference type="PANTHER" id="PTHR16305:SF35">
    <property type="entry name" value="TRANSCRIPTIONAL ACTIVATOR DOMAIN"/>
    <property type="match status" value="1"/>
</dbReference>
<dbReference type="PANTHER" id="PTHR16305">
    <property type="entry name" value="TESTICULAR SOLUBLE ADENYLYL CYCLASE"/>
    <property type="match status" value="1"/>
</dbReference>
<dbReference type="RefSeq" id="WP_189895287.1">
    <property type="nucleotide sequence ID" value="NZ_BMVN01000128.1"/>
</dbReference>
<protein>
    <submittedName>
        <fullName evidence="4">LuxR family transcriptional regulator</fullName>
    </submittedName>
</protein>
<evidence type="ECO:0000256" key="1">
    <source>
        <dbReference type="ARBA" id="ARBA00022741"/>
    </source>
</evidence>
<evidence type="ECO:0000313" key="5">
    <source>
        <dbReference type="Proteomes" id="UP000653644"/>
    </source>
</evidence>
<proteinExistence type="predicted"/>
<dbReference type="PROSITE" id="PS50043">
    <property type="entry name" value="HTH_LUXR_2"/>
    <property type="match status" value="1"/>
</dbReference>
<dbReference type="InterPro" id="IPR016032">
    <property type="entry name" value="Sig_transdc_resp-reg_C-effctor"/>
</dbReference>
<sequence>MTDHEASTATARLFGRDAELRALDAFSARAREEGAVLLLSGEAGVGKSVLLDATVAGAEAAGVRVIRATGVQFEADVSYAVLNQLLLPLTAGFARLGEGERNALMVALGLLSGRVPDRTVIAGACLDVLRHEAEQRPLLLVVDDLPWIDRPTTIVLGHLARRLAGSRIGLLTASRTGEDSYFDPSGLPALHVEPVDDEAADELLRTAFPEMVLRVRRRLLTEARGNPLALLELAEALDPTQLSAREALPEVMPLTEGIEALFASRIRRLPGPTRDVLLLAALEGSGDLGLLRRTTTADGGTTALLPAEAAKLVEIDEAAGRVLFRHPLVRSAVVESSTNVERRRVHRRLADYFLRDTERRAWHLAESSVEPDEAVAVLLEEAARRKLHRGDATGAIAALTRAAHLSPQAADRGRRLAEAAYLGADVTGELGSASRLLDQARAFDPGLGSSLHAAAAAAFVLVNGEGTVDTAYRLVVSTIENGDHGYDATNTDLTDALYTLLLICWWAGREEFWAPLFDAIDRLVPEPPEIILLMSEAFPDTARATAGTRRRLAGLIERQSAESDPGSLVRVNTSAVYMDLLGGCRAGAWRLVESGRAGGAVRSSLACLMHLCLDDFATGRWEEGQRLADEGLALSKAHGYDFISYYFLFHEALLAAVRGEDAVMHEWADELTRVTTQRRAYGAARFAHHARTLGAIGRGDFEAAFHHACDLGPAGTLAPYTPHALWVALDLVEAALRTNRREQAEAHVRAMCEAALWDVSPRLGMLTLAARALVAADAQAPALFEEAVSGAGARDWPFDYARVRLLYGERLRRGRAPVEARLHLNAALEIFEELGAAPWAARTAAELRAAGQVQPNPAVPAAAAAGLTAQETEIALLAAEGLTNKQIGERLLLSPRTVSSHLYRIFPKLGIASRAALRDALSG</sequence>
<organism evidence="4 5">
    <name type="scientific">Streptomyces canarius</name>
    <dbReference type="NCBI Taxonomy" id="285453"/>
    <lineage>
        <taxon>Bacteria</taxon>
        <taxon>Bacillati</taxon>
        <taxon>Actinomycetota</taxon>
        <taxon>Actinomycetes</taxon>
        <taxon>Kitasatosporales</taxon>
        <taxon>Streptomycetaceae</taxon>
        <taxon>Streptomyces</taxon>
    </lineage>
</organism>
<keyword evidence="1" id="KW-0547">Nucleotide-binding</keyword>